<evidence type="ECO:0000313" key="5">
    <source>
        <dbReference type="Proteomes" id="UP000232688"/>
    </source>
</evidence>
<evidence type="ECO:0000256" key="1">
    <source>
        <dbReference type="SAM" id="MobiDB-lite"/>
    </source>
</evidence>
<name>A0A2N0S2G2_9GLOM</name>
<proteinExistence type="predicted"/>
<reference evidence="4 5" key="3">
    <citation type="submission" date="2017-10" db="EMBL/GenBank/DDBJ databases">
        <title>Extensive intraspecific genome diversity in a model arbuscular mycorrhizal fungus.</title>
        <authorList>
            <person name="Chen E.C.H."/>
            <person name="Morin E."/>
            <person name="Baudet D."/>
            <person name="Noel J."/>
            <person name="Ndikumana S."/>
            <person name="Charron P."/>
            <person name="St-Onge C."/>
            <person name="Giorgi J."/>
            <person name="Grigoriev I.V."/>
            <person name="Roux C."/>
            <person name="Martin F.M."/>
            <person name="Corradi N."/>
        </authorList>
    </citation>
    <scope>NUCLEOTIDE SEQUENCE [LARGE SCALE GENOMIC DNA]</scope>
    <source>
        <strain evidence="4 5">A1</strain>
    </source>
</reference>
<feature type="region of interest" description="Disordered" evidence="1">
    <location>
        <begin position="58"/>
        <end position="90"/>
    </location>
</feature>
<evidence type="ECO:0000313" key="4">
    <source>
        <dbReference type="EMBL" id="PKC69726.1"/>
    </source>
</evidence>
<dbReference type="EMBL" id="LLXH01000262">
    <property type="protein sequence ID" value="PKC69726.1"/>
    <property type="molecule type" value="Genomic_DNA"/>
</dbReference>
<dbReference type="Proteomes" id="UP000232722">
    <property type="component" value="Unassembled WGS sequence"/>
</dbReference>
<comment type="caution">
    <text evidence="4">The sequence shown here is derived from an EMBL/GenBank/DDBJ whole genome shotgun (WGS) entry which is preliminary data.</text>
</comment>
<keyword evidence="2" id="KW-0732">Signal</keyword>
<accession>A0A2N0S2G2</accession>
<protein>
    <submittedName>
        <fullName evidence="4">Uncharacterized protein</fullName>
    </submittedName>
</protein>
<feature type="chain" id="PRO_5014562540" evidence="2">
    <location>
        <begin position="24"/>
        <end position="114"/>
    </location>
</feature>
<gene>
    <name evidence="4" type="ORF">RhiirA1_415262</name>
    <name evidence="3" type="ORF">RhiirA5_349191</name>
</gene>
<reference evidence="3 6" key="1">
    <citation type="submission" date="2016-04" db="EMBL/GenBank/DDBJ databases">
        <title>Genome analyses suggest a sexual origin of heterokaryosis in a supposedly ancient asexual fungus.</title>
        <authorList>
            <person name="Ropars J."/>
            <person name="Sedzielewska K."/>
            <person name="Noel J."/>
            <person name="Charron P."/>
            <person name="Farinelli L."/>
            <person name="Marton T."/>
            <person name="Kruger M."/>
            <person name="Pelin A."/>
            <person name="Brachmann A."/>
            <person name="Corradi N."/>
        </authorList>
    </citation>
    <scope>NUCLEOTIDE SEQUENCE [LARGE SCALE GENOMIC DNA]</scope>
    <source>
        <strain evidence="3 6">A5</strain>
    </source>
</reference>
<feature type="signal peptide" evidence="2">
    <location>
        <begin position="1"/>
        <end position="23"/>
    </location>
</feature>
<evidence type="ECO:0000313" key="6">
    <source>
        <dbReference type="Proteomes" id="UP000232722"/>
    </source>
</evidence>
<organism evidence="4 5">
    <name type="scientific">Rhizophagus irregularis</name>
    <dbReference type="NCBI Taxonomy" id="588596"/>
    <lineage>
        <taxon>Eukaryota</taxon>
        <taxon>Fungi</taxon>
        <taxon>Fungi incertae sedis</taxon>
        <taxon>Mucoromycota</taxon>
        <taxon>Glomeromycotina</taxon>
        <taxon>Glomeromycetes</taxon>
        <taxon>Glomerales</taxon>
        <taxon>Glomeraceae</taxon>
        <taxon>Rhizophagus</taxon>
    </lineage>
</organism>
<evidence type="ECO:0000313" key="3">
    <source>
        <dbReference type="EMBL" id="PKC15330.1"/>
    </source>
</evidence>
<dbReference type="Proteomes" id="UP000232688">
    <property type="component" value="Unassembled WGS sequence"/>
</dbReference>
<sequence length="114" mass="11476">MWLQQLFLFQLPLLLLFQLKVPASYHFYPPVTVSSTSLSVVPSPTTVVSSVFSVSGTVSKTVSPSGGASASGASPSASQSSSSSSSNAAEPVPARAGMVNAAAAGVVMAAIILF</sequence>
<dbReference type="VEuPathDB" id="FungiDB:RhiirA1_415262"/>
<reference evidence="3 6" key="2">
    <citation type="submission" date="2017-09" db="EMBL/GenBank/DDBJ databases">
        <title>Extensive intraspecific genome diversity in a model arbuscular mycorrhizal fungus.</title>
        <authorList>
            <person name="Chen E.C."/>
            <person name="Morin E."/>
            <person name="Beaudet D."/>
            <person name="Noel J."/>
            <person name="Ndikumana S."/>
            <person name="Charron P."/>
            <person name="St-Onge C."/>
            <person name="Giorgi J."/>
            <person name="Grigoriev I.V."/>
            <person name="Roux C."/>
            <person name="Martin F.M."/>
            <person name="Corradi N."/>
        </authorList>
    </citation>
    <scope>NUCLEOTIDE SEQUENCE [LARGE SCALE GENOMIC DNA]</scope>
    <source>
        <strain evidence="3 6">A5</strain>
    </source>
</reference>
<dbReference type="EMBL" id="LLXJ01000093">
    <property type="protein sequence ID" value="PKC15330.1"/>
    <property type="molecule type" value="Genomic_DNA"/>
</dbReference>
<evidence type="ECO:0000256" key="2">
    <source>
        <dbReference type="SAM" id="SignalP"/>
    </source>
</evidence>
<dbReference type="AlphaFoldDB" id="A0A2N0S2G2"/>
<reference evidence="4 5" key="4">
    <citation type="submission" date="2017-10" db="EMBL/GenBank/DDBJ databases">
        <title>Genome analyses suggest a sexual origin of heterokaryosis in a supposedly ancient asexual fungus.</title>
        <authorList>
            <person name="Corradi N."/>
            <person name="Sedzielewska K."/>
            <person name="Noel J."/>
            <person name="Charron P."/>
            <person name="Farinelli L."/>
            <person name="Marton T."/>
            <person name="Kruger M."/>
            <person name="Pelin A."/>
            <person name="Brachmann A."/>
            <person name="Corradi N."/>
        </authorList>
    </citation>
    <scope>NUCLEOTIDE SEQUENCE [LARGE SCALE GENOMIC DNA]</scope>
    <source>
        <strain evidence="4 5">A1</strain>
    </source>
</reference>